<dbReference type="InterPro" id="IPR014562">
    <property type="entry name" value="UCP030959_TPR_rpt-cont"/>
</dbReference>
<dbReference type="InterPro" id="IPR011990">
    <property type="entry name" value="TPR-like_helical_dom_sf"/>
</dbReference>
<keyword evidence="1" id="KW-1133">Transmembrane helix</keyword>
<sequence>MFSLPLPLLGLSLLFSIALCVHVVRTHREMYWLWIILLFQPVGGVVYLVAVILPELLRGRTAQKVGAAARQALDPQREYREAAKAVEDAPTVANRVRLAVAATELGRHAEAEALYAESLAGLYADDPQLLLGRANALIELDRPAEALPLLEKLGETPTAGRTPHTMLALGRVYHALGREEQAETALRWAADHYPGFEGVARYTVFLASQGRQDEARAQLAEIDKRLAKTHAHFRKEAKGWRDFAAGAVN</sequence>
<dbReference type="Gene3D" id="1.25.40.10">
    <property type="entry name" value="Tetratricopeptide repeat domain"/>
    <property type="match status" value="1"/>
</dbReference>
<feature type="transmembrane region" description="Helical" evidence="1">
    <location>
        <begin position="30"/>
        <end position="53"/>
    </location>
</feature>
<reference evidence="2 3" key="1">
    <citation type="journal article" date="2010" name="J. Bacteriol.">
        <title>The genetic basis of laboratory adaptation in Caulobacter crescentus.</title>
        <authorList>
            <person name="Marks M.E."/>
            <person name="Castro-Rojas C.M."/>
            <person name="Teiling C."/>
            <person name="Du L."/>
            <person name="Kapatral V."/>
            <person name="Walunas T.L."/>
            <person name="Crosson S."/>
        </authorList>
    </citation>
    <scope>NUCLEOTIDE SEQUENCE [LARGE SCALE GENOMIC DNA]</scope>
    <source>
        <strain evidence="3">NA1000 / CB15N</strain>
    </source>
</reference>
<dbReference type="Pfam" id="PF07721">
    <property type="entry name" value="TPR_4"/>
    <property type="match status" value="3"/>
</dbReference>
<evidence type="ECO:0000256" key="1">
    <source>
        <dbReference type="SAM" id="Phobius"/>
    </source>
</evidence>
<keyword evidence="1" id="KW-0472">Membrane</keyword>
<dbReference type="EMBL" id="CP001340">
    <property type="protein sequence ID" value="ACL93981.1"/>
    <property type="molecule type" value="Genomic_DNA"/>
</dbReference>
<dbReference type="GO" id="GO:0042802">
    <property type="term" value="F:identical protein binding"/>
    <property type="evidence" value="ECO:0007669"/>
    <property type="project" value="InterPro"/>
</dbReference>
<keyword evidence="1" id="KW-0812">Transmembrane</keyword>
<keyword evidence="3" id="KW-1185">Reference proteome</keyword>
<accession>A0A0H3C5M9</accession>
<evidence type="ECO:0000313" key="3">
    <source>
        <dbReference type="Proteomes" id="UP000001364"/>
    </source>
</evidence>
<dbReference type="HOGENOM" id="CLU_088596_0_0_5"/>
<dbReference type="PATRIC" id="fig|565050.3.peg.507"/>
<dbReference type="RefSeq" id="WP_010918371.1">
    <property type="nucleotide sequence ID" value="NC_011916.1"/>
</dbReference>
<dbReference type="PIRSF" id="PIRSF030959">
    <property type="entry name" value="UCP030959"/>
    <property type="match status" value="1"/>
</dbReference>
<dbReference type="InterPro" id="IPR011717">
    <property type="entry name" value="TPR-4"/>
</dbReference>
<dbReference type="RefSeq" id="YP_002515889.1">
    <property type="nucleotide sequence ID" value="NC_011916.1"/>
</dbReference>
<gene>
    <name evidence="2" type="ordered locus">CCNA_00516</name>
</gene>
<proteinExistence type="predicted"/>
<dbReference type="AlphaFoldDB" id="A0A0H3C5M9"/>
<dbReference type="GeneID" id="7332206"/>
<dbReference type="Proteomes" id="UP000001364">
    <property type="component" value="Chromosome"/>
</dbReference>
<name>A0A0H3C5M9_CAUVN</name>
<dbReference type="KEGG" id="ccs:CCNA_00516"/>
<evidence type="ECO:0000313" key="2">
    <source>
        <dbReference type="EMBL" id="ACL93981.1"/>
    </source>
</evidence>
<dbReference type="SMR" id="A0A0H3C5M9"/>
<dbReference type="SUPFAM" id="SSF48452">
    <property type="entry name" value="TPR-like"/>
    <property type="match status" value="1"/>
</dbReference>
<organism evidence="2 3">
    <name type="scientific">Caulobacter vibrioides (strain NA1000 / CB15N)</name>
    <name type="common">Caulobacter crescentus</name>
    <dbReference type="NCBI Taxonomy" id="565050"/>
    <lineage>
        <taxon>Bacteria</taxon>
        <taxon>Pseudomonadati</taxon>
        <taxon>Pseudomonadota</taxon>
        <taxon>Alphaproteobacteria</taxon>
        <taxon>Caulobacterales</taxon>
        <taxon>Caulobacteraceae</taxon>
        <taxon>Caulobacter</taxon>
    </lineage>
</organism>
<dbReference type="OrthoDB" id="7559170at2"/>
<protein>
    <submittedName>
        <fullName evidence="2">Integral membrane protein</fullName>
    </submittedName>
</protein>